<dbReference type="InterPro" id="IPR013728">
    <property type="entry name" value="BT_3987-like_N"/>
</dbReference>
<dbReference type="InterPro" id="IPR001579">
    <property type="entry name" value="Glyco_hydro_18_chit_AS"/>
</dbReference>
<proteinExistence type="predicted"/>
<accession>A0ABT6RHL1</accession>
<dbReference type="Proteomes" id="UP001226434">
    <property type="component" value="Unassembled WGS sequence"/>
</dbReference>
<gene>
    <name evidence="5" type="ORF">QJ048_19095</name>
</gene>
<keyword evidence="2" id="KW-0326">Glycosidase</keyword>
<organism evidence="5 6">
    <name type="scientific">Pinibacter soli</name>
    <dbReference type="NCBI Taxonomy" id="3044211"/>
    <lineage>
        <taxon>Bacteria</taxon>
        <taxon>Pseudomonadati</taxon>
        <taxon>Bacteroidota</taxon>
        <taxon>Chitinophagia</taxon>
        <taxon>Chitinophagales</taxon>
        <taxon>Chitinophagaceae</taxon>
        <taxon>Pinibacter</taxon>
    </lineage>
</organism>
<dbReference type="PROSITE" id="PS01095">
    <property type="entry name" value="GH18_1"/>
    <property type="match status" value="1"/>
</dbReference>
<dbReference type="InterPro" id="IPR001223">
    <property type="entry name" value="Glyco_hydro18_cat"/>
</dbReference>
<evidence type="ECO:0000256" key="1">
    <source>
        <dbReference type="ARBA" id="ARBA00022801"/>
    </source>
</evidence>
<evidence type="ECO:0000313" key="5">
    <source>
        <dbReference type="EMBL" id="MDI3321906.1"/>
    </source>
</evidence>
<name>A0ABT6RHL1_9BACT</name>
<keyword evidence="6" id="KW-1185">Reference proteome</keyword>
<evidence type="ECO:0000256" key="2">
    <source>
        <dbReference type="ARBA" id="ARBA00023295"/>
    </source>
</evidence>
<dbReference type="InterPro" id="IPR017853">
    <property type="entry name" value="GH"/>
</dbReference>
<feature type="signal peptide" evidence="3">
    <location>
        <begin position="1"/>
        <end position="20"/>
    </location>
</feature>
<comment type="caution">
    <text evidence="5">The sequence shown here is derived from an EMBL/GenBank/DDBJ whole genome shotgun (WGS) entry which is preliminary data.</text>
</comment>
<keyword evidence="3" id="KW-0732">Signal</keyword>
<evidence type="ECO:0000256" key="3">
    <source>
        <dbReference type="SAM" id="SignalP"/>
    </source>
</evidence>
<dbReference type="Gene3D" id="2.60.40.1740">
    <property type="entry name" value="hypothetical protein (bacova_03559)"/>
    <property type="match status" value="1"/>
</dbReference>
<sequence length="483" mass="52723">MKRYMQLLLATSTVVILLHACAKKNDYNTFDTTQYAASSQQYVYLKNSVNTQNTVVINATVSGSAVTALSNDSLSLYLNTTKPVSGAISGSVVTDESLVTTYNTANKTSYTLLPSAAYTLANNTGLSVAAGASSSSNGALLKLNKAALVQGVQYLLPIKVSAITGSIDISTNQNVVYVAVNVPLANTASTAKPGGYKQILYVEVNDNNPLNALNYNLTNSKTPFFDVVNIFAANINYDNVKQKPYIYFNQQVSAILSNRQKYIVPLQAKGMKVCLALLCNHQGVGFDNFTSATGINDFVQQVKKIVDDYQLDGIDIDDEYAQYGTNGQPAVNDSSLVLLTKRFREVMPNKIISYYYFSDAVSIPKYAQWNGLTVGQYIDYTYQGSYNRYSVPSMPGLTDKSKIGAYSLNLSSPQTSTSFNTNVNTVKTNGYGGTFMWYNLGAADQVTLSNGTKANLSTYFTYVSNLYYGETVTYTNQPYAKDY</sequence>
<feature type="domain" description="GH18" evidence="4">
    <location>
        <begin position="196"/>
        <end position="459"/>
    </location>
</feature>
<dbReference type="PROSITE" id="PS51910">
    <property type="entry name" value="GH18_2"/>
    <property type="match status" value="1"/>
</dbReference>
<dbReference type="SUPFAM" id="SSF51445">
    <property type="entry name" value="(Trans)glycosidases"/>
    <property type="match status" value="1"/>
</dbReference>
<keyword evidence="1" id="KW-0378">Hydrolase</keyword>
<evidence type="ECO:0000313" key="6">
    <source>
        <dbReference type="Proteomes" id="UP001226434"/>
    </source>
</evidence>
<reference evidence="5 6" key="1">
    <citation type="submission" date="2023-05" db="EMBL/GenBank/DDBJ databases">
        <title>Genome sequence of Pinibacter sp. MAH-24.</title>
        <authorList>
            <person name="Huq M.A."/>
        </authorList>
    </citation>
    <scope>NUCLEOTIDE SEQUENCE [LARGE SCALE GENOMIC DNA]</scope>
    <source>
        <strain evidence="5 6">MAH-24</strain>
    </source>
</reference>
<dbReference type="Gene3D" id="3.20.20.80">
    <property type="entry name" value="Glycosidases"/>
    <property type="match status" value="1"/>
</dbReference>
<dbReference type="Pfam" id="PF08522">
    <property type="entry name" value="BT_3987-like_N"/>
    <property type="match status" value="1"/>
</dbReference>
<dbReference type="RefSeq" id="WP_282336011.1">
    <property type="nucleotide sequence ID" value="NZ_JASBRG010000007.1"/>
</dbReference>
<feature type="chain" id="PRO_5047216919" evidence="3">
    <location>
        <begin position="21"/>
        <end position="483"/>
    </location>
</feature>
<protein>
    <submittedName>
        <fullName evidence="5">DUF1735 domain-containing protein</fullName>
    </submittedName>
</protein>
<dbReference type="EMBL" id="JASBRG010000007">
    <property type="protein sequence ID" value="MDI3321906.1"/>
    <property type="molecule type" value="Genomic_DNA"/>
</dbReference>
<evidence type="ECO:0000259" key="4">
    <source>
        <dbReference type="PROSITE" id="PS51910"/>
    </source>
</evidence>